<evidence type="ECO:0000313" key="1">
    <source>
        <dbReference type="EMBL" id="VEL23232.1"/>
    </source>
</evidence>
<dbReference type="EMBL" id="CAAALY010060816">
    <property type="protein sequence ID" value="VEL23232.1"/>
    <property type="molecule type" value="Genomic_DNA"/>
</dbReference>
<protein>
    <submittedName>
        <fullName evidence="1">Uncharacterized protein</fullName>
    </submittedName>
</protein>
<reference evidence="1" key="1">
    <citation type="submission" date="2018-11" db="EMBL/GenBank/DDBJ databases">
        <authorList>
            <consortium name="Pathogen Informatics"/>
        </authorList>
    </citation>
    <scope>NUCLEOTIDE SEQUENCE</scope>
</reference>
<comment type="caution">
    <text evidence="1">The sequence shown here is derived from an EMBL/GenBank/DDBJ whole genome shotgun (WGS) entry which is preliminary data.</text>
</comment>
<organism evidence="1 2">
    <name type="scientific">Protopolystoma xenopodis</name>
    <dbReference type="NCBI Taxonomy" id="117903"/>
    <lineage>
        <taxon>Eukaryota</taxon>
        <taxon>Metazoa</taxon>
        <taxon>Spiralia</taxon>
        <taxon>Lophotrochozoa</taxon>
        <taxon>Platyhelminthes</taxon>
        <taxon>Monogenea</taxon>
        <taxon>Polyopisthocotylea</taxon>
        <taxon>Polystomatidea</taxon>
        <taxon>Polystomatidae</taxon>
        <taxon>Protopolystoma</taxon>
    </lineage>
</organism>
<evidence type="ECO:0000313" key="2">
    <source>
        <dbReference type="Proteomes" id="UP000784294"/>
    </source>
</evidence>
<name>A0A448WYB9_9PLAT</name>
<dbReference type="Proteomes" id="UP000784294">
    <property type="component" value="Unassembled WGS sequence"/>
</dbReference>
<keyword evidence="2" id="KW-1185">Reference proteome</keyword>
<sequence>MVCLCLRCLLADRLGRALGSLKTRSRTQKTISSKSFNSTEDFLEFWLFIVL</sequence>
<accession>A0A448WYB9</accession>
<dbReference type="AlphaFoldDB" id="A0A448WYB9"/>
<gene>
    <name evidence="1" type="ORF">PXEA_LOCUS16672</name>
</gene>
<proteinExistence type="predicted"/>